<evidence type="ECO:0000313" key="2">
    <source>
        <dbReference type="Proteomes" id="UP000199301"/>
    </source>
</evidence>
<dbReference type="InterPro" id="IPR006439">
    <property type="entry name" value="HAD-SF_hydro_IA"/>
</dbReference>
<dbReference type="AlphaFoldDB" id="A0A1H1ACS1"/>
<dbReference type="SUPFAM" id="SSF56784">
    <property type="entry name" value="HAD-like"/>
    <property type="match status" value="1"/>
</dbReference>
<dbReference type="PANTHER" id="PTHR47829">
    <property type="entry name" value="HYDROLASE, PUTATIVE (AFU_ORTHOLOGUE AFUA_1G12880)-RELATED"/>
    <property type="match status" value="1"/>
</dbReference>
<dbReference type="Proteomes" id="UP000199301">
    <property type="component" value="Unassembled WGS sequence"/>
</dbReference>
<reference evidence="2" key="1">
    <citation type="submission" date="2016-10" db="EMBL/GenBank/DDBJ databases">
        <authorList>
            <person name="Varghese N."/>
            <person name="Submissions S."/>
        </authorList>
    </citation>
    <scope>NUCLEOTIDE SEQUENCE [LARGE SCALE GENOMIC DNA]</scope>
    <source>
        <strain evidence="2">DSM 45459</strain>
    </source>
</reference>
<dbReference type="PANTHER" id="PTHR47829:SF1">
    <property type="entry name" value="HAD FAMILY PHOSPHATASE"/>
    <property type="match status" value="1"/>
</dbReference>
<dbReference type="EMBL" id="FNKO01000001">
    <property type="protein sequence ID" value="SDQ37472.1"/>
    <property type="molecule type" value="Genomic_DNA"/>
</dbReference>
<keyword evidence="1" id="KW-0378">Hydrolase</keyword>
<dbReference type="SFLD" id="SFLDG01129">
    <property type="entry name" value="C1.5:_HAD__Beta-PGM__Phosphata"/>
    <property type="match status" value="1"/>
</dbReference>
<dbReference type="STRING" id="995062.SAMN04489718_1525"/>
<dbReference type="Gene3D" id="3.40.50.1000">
    <property type="entry name" value="HAD superfamily/HAD-like"/>
    <property type="match status" value="1"/>
</dbReference>
<accession>A0A1H1ACS1</accession>
<name>A0A1H1ACS1_9ACTN</name>
<dbReference type="InterPro" id="IPR023198">
    <property type="entry name" value="PGP-like_dom2"/>
</dbReference>
<dbReference type="Gene3D" id="1.10.150.240">
    <property type="entry name" value="Putative phosphatase, domain 2"/>
    <property type="match status" value="1"/>
</dbReference>
<dbReference type="CDD" id="cd02603">
    <property type="entry name" value="HAD_sEH-N_like"/>
    <property type="match status" value="1"/>
</dbReference>
<dbReference type="NCBIfam" id="TIGR01509">
    <property type="entry name" value="HAD-SF-IA-v3"/>
    <property type="match status" value="1"/>
</dbReference>
<keyword evidence="2" id="KW-1185">Reference proteome</keyword>
<sequence>MRREPTVDAVVFDYGGVLTVPGRQAVESWTRAEGIRPESFSALLREWVGSEAAADTPLHRLETGLLPVEEFNHLLAARLHPNHEEGRIEPAGLLQRLFSFMHQDEETLRLVTKLRGAGLRTALLSNSWGNTYPWEQLEGLFEHAVVSGSVGLRKPDPEIYRLLLDRMDLLPENTAFVDDVRANVTAARRLGMRTVLHRDAARTEQELRELLGDLDKHDRR</sequence>
<dbReference type="PRINTS" id="PR00413">
    <property type="entry name" value="HADHALOGNASE"/>
</dbReference>
<dbReference type="InterPro" id="IPR036412">
    <property type="entry name" value="HAD-like_sf"/>
</dbReference>
<dbReference type="RefSeq" id="WP_175455013.1">
    <property type="nucleotide sequence ID" value="NZ_FNKO01000001.1"/>
</dbReference>
<gene>
    <name evidence="1" type="ORF">SAMN04489718_1525</name>
</gene>
<dbReference type="InterPro" id="IPR052898">
    <property type="entry name" value="ACAD10-like"/>
</dbReference>
<proteinExistence type="predicted"/>
<dbReference type="GO" id="GO:0016787">
    <property type="term" value="F:hydrolase activity"/>
    <property type="evidence" value="ECO:0007669"/>
    <property type="project" value="UniProtKB-KW"/>
</dbReference>
<dbReference type="InterPro" id="IPR023214">
    <property type="entry name" value="HAD_sf"/>
</dbReference>
<organism evidence="1 2">
    <name type="scientific">Actinopolyspora saharensis</name>
    <dbReference type="NCBI Taxonomy" id="995062"/>
    <lineage>
        <taxon>Bacteria</taxon>
        <taxon>Bacillati</taxon>
        <taxon>Actinomycetota</taxon>
        <taxon>Actinomycetes</taxon>
        <taxon>Actinopolysporales</taxon>
        <taxon>Actinopolysporaceae</taxon>
        <taxon>Actinopolyspora</taxon>
    </lineage>
</organism>
<evidence type="ECO:0000313" key="1">
    <source>
        <dbReference type="EMBL" id="SDQ37472.1"/>
    </source>
</evidence>
<dbReference type="SFLD" id="SFLDS00003">
    <property type="entry name" value="Haloacid_Dehalogenase"/>
    <property type="match status" value="1"/>
</dbReference>
<protein>
    <submittedName>
        <fullName evidence="1">Putative hydrolase of the HAD superfamily</fullName>
    </submittedName>
</protein>
<dbReference type="Pfam" id="PF00702">
    <property type="entry name" value="Hydrolase"/>
    <property type="match status" value="1"/>
</dbReference>